<feature type="compositionally biased region" description="Polar residues" evidence="1">
    <location>
        <begin position="341"/>
        <end position="354"/>
    </location>
</feature>
<dbReference type="AlphaFoldDB" id="A0A9P8I6U9"/>
<dbReference type="Proteomes" id="UP000698800">
    <property type="component" value="Unassembled WGS sequence"/>
</dbReference>
<gene>
    <name evidence="4" type="ORF">FGG08_002102</name>
</gene>
<dbReference type="EMBL" id="JAGHQL010000030">
    <property type="protein sequence ID" value="KAH0543541.1"/>
    <property type="molecule type" value="Genomic_DNA"/>
</dbReference>
<reference evidence="4" key="1">
    <citation type="submission" date="2021-03" db="EMBL/GenBank/DDBJ databases">
        <title>Comparative genomics and phylogenomic investigation of the class Geoglossomycetes provide insights into ecological specialization and systematics.</title>
        <authorList>
            <person name="Melie T."/>
            <person name="Pirro S."/>
            <person name="Miller A.N."/>
            <person name="Quandt A."/>
        </authorList>
    </citation>
    <scope>NUCLEOTIDE SEQUENCE</scope>
    <source>
        <strain evidence="4">GBOQ0MN5Z8</strain>
    </source>
</reference>
<keyword evidence="5" id="KW-1185">Reference proteome</keyword>
<feature type="chain" id="PRO_5040326507" description="DUF7492 domain-containing protein" evidence="2">
    <location>
        <begin position="20"/>
        <end position="354"/>
    </location>
</feature>
<dbReference type="Pfam" id="PF24320">
    <property type="entry name" value="DUF7492"/>
    <property type="match status" value="1"/>
</dbReference>
<protein>
    <recommendedName>
        <fullName evidence="3">DUF7492 domain-containing protein</fullName>
    </recommendedName>
</protein>
<feature type="domain" description="DUF7492" evidence="3">
    <location>
        <begin position="18"/>
        <end position="260"/>
    </location>
</feature>
<dbReference type="InterPro" id="IPR055915">
    <property type="entry name" value="DUF7492"/>
</dbReference>
<evidence type="ECO:0000256" key="1">
    <source>
        <dbReference type="SAM" id="MobiDB-lite"/>
    </source>
</evidence>
<evidence type="ECO:0000259" key="3">
    <source>
        <dbReference type="Pfam" id="PF24320"/>
    </source>
</evidence>
<keyword evidence="2" id="KW-0732">Signal</keyword>
<accession>A0A9P8I6U9</accession>
<feature type="compositionally biased region" description="Polar residues" evidence="1">
    <location>
        <begin position="282"/>
        <end position="297"/>
    </location>
</feature>
<evidence type="ECO:0000313" key="4">
    <source>
        <dbReference type="EMBL" id="KAH0543541.1"/>
    </source>
</evidence>
<feature type="region of interest" description="Disordered" evidence="1">
    <location>
        <begin position="280"/>
        <end position="354"/>
    </location>
</feature>
<proteinExistence type="predicted"/>
<name>A0A9P8I6U9_9PEZI</name>
<feature type="signal peptide" evidence="2">
    <location>
        <begin position="1"/>
        <end position="19"/>
    </location>
</feature>
<evidence type="ECO:0000256" key="2">
    <source>
        <dbReference type="SAM" id="SignalP"/>
    </source>
</evidence>
<evidence type="ECO:0000313" key="5">
    <source>
        <dbReference type="Proteomes" id="UP000698800"/>
    </source>
</evidence>
<comment type="caution">
    <text evidence="4">The sequence shown here is derived from an EMBL/GenBank/DDBJ whole genome shotgun (WGS) entry which is preliminary data.</text>
</comment>
<organism evidence="4 5">
    <name type="scientific">Glutinoglossum americanum</name>
    <dbReference type="NCBI Taxonomy" id="1670608"/>
    <lineage>
        <taxon>Eukaryota</taxon>
        <taxon>Fungi</taxon>
        <taxon>Dikarya</taxon>
        <taxon>Ascomycota</taxon>
        <taxon>Pezizomycotina</taxon>
        <taxon>Geoglossomycetes</taxon>
        <taxon>Geoglossales</taxon>
        <taxon>Geoglossaceae</taxon>
        <taxon>Glutinoglossum</taxon>
    </lineage>
</organism>
<dbReference type="OrthoDB" id="64281at2759"/>
<sequence length="354" mass="37762">MRCFALFAVIATQIHLTIAHTWVERLRVIAPNGTFVGDSGFPRGNVLRTSPGFSDVPMTHLIGPTLNQGAQMCSGTQQEPVQTNGSPRLEAAAGSFVALQYQENGHVTLPNNQPGKPANRGTVYIYGTSEPQKNEDFTAIFKIWNADGTGGDKRGKLLATQNFDDGQCYQTNPGNISVARKTEFPKKADTLQGTDLWCQNDIALPKDLATGKPYTIYWVWDWPTASGVDPNLPNGKTEIYTTCMDIDIVAGAPRDAAAQAAEAIDPPIGDGAVPSIFKSLLADSSPSTGPHPQQPANTSRPVASAAPTPPSSPEPSVRTVFRTIYITGPAPGPTGRPSHPGRSSTRLRPVTFTG</sequence>